<dbReference type="Proteomes" id="UP001472677">
    <property type="component" value="Unassembled WGS sequence"/>
</dbReference>
<evidence type="ECO:0000256" key="1">
    <source>
        <dbReference type="SAM" id="Phobius"/>
    </source>
</evidence>
<evidence type="ECO:0000313" key="2">
    <source>
        <dbReference type="EMBL" id="KAK8515701.1"/>
    </source>
</evidence>
<evidence type="ECO:0000313" key="3">
    <source>
        <dbReference type="Proteomes" id="UP001472677"/>
    </source>
</evidence>
<sequence>MDKAAGDDGSGRLMVVGVFVRGTKLGGAGGRVAETDLEDAELWRLGNAIYEHVALPRDPNDLGYIGGWHEQARSGSTQSTSSMSLTRVEQSVWTCKSSKPWDQATCKPTYTPLWFRLQGIGDPTSLSRALWPLLQTIFVLFFLIHTSRKSNLRTRQRIA</sequence>
<keyword evidence="1" id="KW-0812">Transmembrane</keyword>
<organism evidence="2 3">
    <name type="scientific">Hibiscus sabdariffa</name>
    <name type="common">roselle</name>
    <dbReference type="NCBI Taxonomy" id="183260"/>
    <lineage>
        <taxon>Eukaryota</taxon>
        <taxon>Viridiplantae</taxon>
        <taxon>Streptophyta</taxon>
        <taxon>Embryophyta</taxon>
        <taxon>Tracheophyta</taxon>
        <taxon>Spermatophyta</taxon>
        <taxon>Magnoliopsida</taxon>
        <taxon>eudicotyledons</taxon>
        <taxon>Gunneridae</taxon>
        <taxon>Pentapetalae</taxon>
        <taxon>rosids</taxon>
        <taxon>malvids</taxon>
        <taxon>Malvales</taxon>
        <taxon>Malvaceae</taxon>
        <taxon>Malvoideae</taxon>
        <taxon>Hibiscus</taxon>
    </lineage>
</organism>
<gene>
    <name evidence="2" type="ORF">V6N12_075729</name>
</gene>
<dbReference type="EMBL" id="JBBPBM010000063">
    <property type="protein sequence ID" value="KAK8515701.1"/>
    <property type="molecule type" value="Genomic_DNA"/>
</dbReference>
<proteinExistence type="predicted"/>
<comment type="caution">
    <text evidence="2">The sequence shown here is derived from an EMBL/GenBank/DDBJ whole genome shotgun (WGS) entry which is preliminary data.</text>
</comment>
<keyword evidence="1" id="KW-0472">Membrane</keyword>
<protein>
    <submittedName>
        <fullName evidence="2">Uncharacterized protein</fullName>
    </submittedName>
</protein>
<name>A0ABR2C8V2_9ROSI</name>
<keyword evidence="3" id="KW-1185">Reference proteome</keyword>
<reference evidence="2 3" key="1">
    <citation type="journal article" date="2024" name="G3 (Bethesda)">
        <title>Genome assembly of Hibiscus sabdariffa L. provides insights into metabolisms of medicinal natural products.</title>
        <authorList>
            <person name="Kim T."/>
        </authorList>
    </citation>
    <scope>NUCLEOTIDE SEQUENCE [LARGE SCALE GENOMIC DNA]</scope>
    <source>
        <strain evidence="2">TK-2024</strain>
        <tissue evidence="2">Old leaves</tissue>
    </source>
</reference>
<keyword evidence="1" id="KW-1133">Transmembrane helix</keyword>
<feature type="transmembrane region" description="Helical" evidence="1">
    <location>
        <begin position="129"/>
        <end position="147"/>
    </location>
</feature>
<accession>A0ABR2C8V2</accession>